<feature type="transmembrane region" description="Helical" evidence="1">
    <location>
        <begin position="39"/>
        <end position="57"/>
    </location>
</feature>
<name>A0A2Z3JE36_9DEIO</name>
<reference evidence="2 3" key="1">
    <citation type="submission" date="2018-05" db="EMBL/GenBank/DDBJ databases">
        <title>Complete Genome Sequence of Deinococcus sp. strain 17bor-2.</title>
        <authorList>
            <person name="Srinivasan S."/>
        </authorList>
    </citation>
    <scope>NUCLEOTIDE SEQUENCE [LARGE SCALE GENOMIC DNA]</scope>
    <source>
        <strain evidence="2 3">17bor-2</strain>
    </source>
</reference>
<keyword evidence="1" id="KW-0812">Transmembrane</keyword>
<evidence type="ECO:0000256" key="1">
    <source>
        <dbReference type="SAM" id="Phobius"/>
    </source>
</evidence>
<sequence length="152" mass="16524">MKPDDWDAAMRAEAEHVPDSAWAAQTRQHLRAAQRRRRCGFGVALLLLAAVFLRLDWSASDTANQIALAWLLTSSFWLGWLSWNRASLVVATLALPLALVCWHAACVLCGLALPYEMQPAGLAGALSLGMLAVPALVVGGLGWRVRQGVRPR</sequence>
<gene>
    <name evidence="2" type="ORF">DKM44_08290</name>
</gene>
<feature type="transmembrane region" description="Helical" evidence="1">
    <location>
        <begin position="121"/>
        <end position="143"/>
    </location>
</feature>
<keyword evidence="3" id="KW-1185">Reference proteome</keyword>
<feature type="transmembrane region" description="Helical" evidence="1">
    <location>
        <begin position="88"/>
        <end position="115"/>
    </location>
</feature>
<dbReference type="EMBL" id="CP029494">
    <property type="protein sequence ID" value="AWN23225.1"/>
    <property type="molecule type" value="Genomic_DNA"/>
</dbReference>
<keyword evidence="1" id="KW-1133">Transmembrane helix</keyword>
<feature type="transmembrane region" description="Helical" evidence="1">
    <location>
        <begin position="63"/>
        <end position="81"/>
    </location>
</feature>
<accession>A0A2Z3JE36</accession>
<dbReference type="RefSeq" id="WP_109826881.1">
    <property type="nucleotide sequence ID" value="NZ_CP029494.1"/>
</dbReference>
<evidence type="ECO:0000313" key="3">
    <source>
        <dbReference type="Proteomes" id="UP000245368"/>
    </source>
</evidence>
<organism evidence="2 3">
    <name type="scientific">Deinococcus irradiatisoli</name>
    <dbReference type="NCBI Taxonomy" id="2202254"/>
    <lineage>
        <taxon>Bacteria</taxon>
        <taxon>Thermotogati</taxon>
        <taxon>Deinococcota</taxon>
        <taxon>Deinococci</taxon>
        <taxon>Deinococcales</taxon>
        <taxon>Deinococcaceae</taxon>
        <taxon>Deinococcus</taxon>
    </lineage>
</organism>
<keyword evidence="1" id="KW-0472">Membrane</keyword>
<dbReference type="Proteomes" id="UP000245368">
    <property type="component" value="Chromosome"/>
</dbReference>
<proteinExistence type="predicted"/>
<dbReference type="AlphaFoldDB" id="A0A2Z3JE36"/>
<dbReference type="KEGG" id="dez:DKM44_08290"/>
<evidence type="ECO:0000313" key="2">
    <source>
        <dbReference type="EMBL" id="AWN23225.1"/>
    </source>
</evidence>
<protein>
    <submittedName>
        <fullName evidence="2">Uncharacterized protein</fullName>
    </submittedName>
</protein>